<dbReference type="SMART" id="SM00993">
    <property type="entry name" value="YL1_C"/>
    <property type="match status" value="1"/>
</dbReference>
<feature type="compositionally biased region" description="Polar residues" evidence="2">
    <location>
        <begin position="401"/>
        <end position="413"/>
    </location>
</feature>
<feature type="compositionally biased region" description="Acidic residues" evidence="2">
    <location>
        <begin position="14"/>
        <end position="30"/>
    </location>
</feature>
<feature type="compositionally biased region" description="Acidic residues" evidence="2">
    <location>
        <begin position="99"/>
        <end position="115"/>
    </location>
</feature>
<dbReference type="InterPro" id="IPR013272">
    <property type="entry name" value="Vps72/YL1_C"/>
</dbReference>
<feature type="compositionally biased region" description="Polar residues" evidence="2">
    <location>
        <begin position="315"/>
        <end position="325"/>
    </location>
</feature>
<evidence type="ECO:0000256" key="1">
    <source>
        <dbReference type="ARBA" id="ARBA00006832"/>
    </source>
</evidence>
<feature type="compositionally biased region" description="Basic and acidic residues" evidence="2">
    <location>
        <begin position="425"/>
        <end position="449"/>
    </location>
</feature>
<gene>
    <name evidence="4" type="ORF">PGQ11_005139</name>
</gene>
<feature type="compositionally biased region" description="Basic and acidic residues" evidence="2">
    <location>
        <begin position="360"/>
        <end position="376"/>
    </location>
</feature>
<feature type="compositionally biased region" description="Low complexity" evidence="2">
    <location>
        <begin position="889"/>
        <end position="900"/>
    </location>
</feature>
<feature type="compositionally biased region" description="Polar residues" evidence="2">
    <location>
        <begin position="778"/>
        <end position="808"/>
    </location>
</feature>
<feature type="region of interest" description="Disordered" evidence="2">
    <location>
        <begin position="1"/>
        <end position="196"/>
    </location>
</feature>
<dbReference type="PANTHER" id="PTHR13275:SF4">
    <property type="entry name" value="VACUOLAR PROTEIN SORTING-ASSOCIATED PROTEIN 72 HOMOLOG"/>
    <property type="match status" value="1"/>
</dbReference>
<feature type="compositionally biased region" description="Polar residues" evidence="2">
    <location>
        <begin position="150"/>
        <end position="160"/>
    </location>
</feature>
<feature type="compositionally biased region" description="Basic and acidic residues" evidence="2">
    <location>
        <begin position="116"/>
        <end position="127"/>
    </location>
</feature>
<evidence type="ECO:0000313" key="5">
    <source>
        <dbReference type="Proteomes" id="UP001390339"/>
    </source>
</evidence>
<proteinExistence type="inferred from homology"/>
<dbReference type="PRINTS" id="PR01217">
    <property type="entry name" value="PRICHEXTENSN"/>
</dbReference>
<feature type="compositionally biased region" description="Basic and acidic residues" evidence="2">
    <location>
        <begin position="747"/>
        <end position="764"/>
    </location>
</feature>
<comment type="similarity">
    <text evidence="1">Belongs to the VPS72/YL1 family.</text>
</comment>
<feature type="compositionally biased region" description="Basic and acidic residues" evidence="2">
    <location>
        <begin position="31"/>
        <end position="52"/>
    </location>
</feature>
<feature type="region of interest" description="Disordered" evidence="2">
    <location>
        <begin position="304"/>
        <end position="635"/>
    </location>
</feature>
<feature type="compositionally biased region" description="Acidic residues" evidence="2">
    <location>
        <begin position="65"/>
        <end position="92"/>
    </location>
</feature>
<dbReference type="InterPro" id="IPR046757">
    <property type="entry name" value="YL1_N"/>
</dbReference>
<evidence type="ECO:0000256" key="2">
    <source>
        <dbReference type="SAM" id="MobiDB-lite"/>
    </source>
</evidence>
<comment type="caution">
    <text evidence="4">The sequence shown here is derived from an EMBL/GenBank/DDBJ whole genome shotgun (WGS) entry which is preliminary data.</text>
</comment>
<feature type="compositionally biased region" description="Low complexity" evidence="2">
    <location>
        <begin position="597"/>
        <end position="606"/>
    </location>
</feature>
<feature type="compositionally biased region" description="Pro residues" evidence="2">
    <location>
        <begin position="583"/>
        <end position="596"/>
    </location>
</feature>
<dbReference type="PANTHER" id="PTHR13275">
    <property type="entry name" value="YL-1 PROTEIN TRANSCRIPTION FACTOR-LIKE 1"/>
    <property type="match status" value="1"/>
</dbReference>
<feature type="compositionally biased region" description="Basic and acidic residues" evidence="2">
    <location>
        <begin position="185"/>
        <end position="196"/>
    </location>
</feature>
<name>A0ABR2J9Y3_9PEZI</name>
<dbReference type="Pfam" id="PF08265">
    <property type="entry name" value="YL1_C"/>
    <property type="match status" value="1"/>
</dbReference>
<evidence type="ECO:0000259" key="3">
    <source>
        <dbReference type="SMART" id="SM00993"/>
    </source>
</evidence>
<feature type="compositionally biased region" description="Basic and acidic residues" evidence="2">
    <location>
        <begin position="330"/>
        <end position="339"/>
    </location>
</feature>
<sequence>MATEEEDQRMSLDQNEDADSLDSSSEDGDPREETVVEEKPVEWLATSREKRSTAGNRMKSMLAVEEPDDELELLFAEDGEDGGFTDVDEDASDVQMDSSSDEEDAHENADEDEGEKELARQARESKQAARKRKAQEAIPLKFRKKVKINTDATSSVTTTPAPRPKRKSERASWLPSTADLPTRASKRETTMLSKEQLHQQMLEREAKRLKQVDAMERKAKRMEALKKPPMTQAERLAEAALVEKRNAKSLNRWEEAEKQREAERRAKLAALNNRQLSGPVVTFWSGVGEWIDGKLKHVGKIVTIEEKPVKKKRTSTVGLDQSAEPSGQDEGAKETDQKSEPAAPIQNAEAAQVPGADIARGSEEAKETPAATEKETASPPIARPLPEPKVEGPAVPKDLSQHPQAPLPQQTLDTPGPEVVAQETKQVEQPRPSEDKVMEPKPAELKAPELKAPAMKAPDMRPPDSGIYTTSMFAPPVQASVMKPPELKPPTNSFLAPPPGATQSGLSMPVLGYASPPTMGSNTSNVLAPPMSAPRQSPLAAPQPDTRPSPAPPAPQAPQAPQATQATQAPTPSQPRPAQASPVPKPQPPQPAPPAKTPSSSKPAQSNTGRSKGHAQKEKASPPPRPPTPPANGKATRNCILLQNFNENAISQKSVQTRILFGKEMQKLAKPGPAPRCVITNHLARYRDPETGLPYYNSYAYKQIRKLQHGDYKWSQLVGAWVGSGSSAATGVPARFLDPDAPAPPKVEAEKPAVSVEKKSEEATPGKSAEAAPVTPTGPAQATSSETMPSSTASVNSSKPVEGSQGTSVAPAATSHAIQPVTETRSQPGSSSHLPPTGSATEKALLGTPHSTGKAVKPEASGLSNSAAPVAPVEADPVHPITSPIDAATSGSSKTPSTSTQAPVSVPTPETTQGGEAPSSAPASQTAVEVQQ</sequence>
<evidence type="ECO:0000313" key="4">
    <source>
        <dbReference type="EMBL" id="KAK8874625.1"/>
    </source>
</evidence>
<feature type="domain" description="Vps72/YL1 C-terminal" evidence="3">
    <location>
        <begin position="675"/>
        <end position="704"/>
    </location>
</feature>
<feature type="compositionally biased region" description="Pro residues" evidence="2">
    <location>
        <begin position="621"/>
        <end position="630"/>
    </location>
</feature>
<feature type="compositionally biased region" description="Polar residues" evidence="2">
    <location>
        <begin position="921"/>
        <end position="932"/>
    </location>
</feature>
<feature type="compositionally biased region" description="Polar residues" evidence="2">
    <location>
        <begin position="821"/>
        <end position="840"/>
    </location>
</feature>
<feature type="compositionally biased region" description="Low complexity" evidence="2">
    <location>
        <begin position="559"/>
        <end position="582"/>
    </location>
</feature>
<protein>
    <submittedName>
        <fullName evidence="4">YL1 nuclear protein-domain-containing protein</fullName>
    </submittedName>
</protein>
<dbReference type="Proteomes" id="UP001390339">
    <property type="component" value="Unassembled WGS sequence"/>
</dbReference>
<organism evidence="4 5">
    <name type="scientific">Apiospora arundinis</name>
    <dbReference type="NCBI Taxonomy" id="335852"/>
    <lineage>
        <taxon>Eukaryota</taxon>
        <taxon>Fungi</taxon>
        <taxon>Dikarya</taxon>
        <taxon>Ascomycota</taxon>
        <taxon>Pezizomycotina</taxon>
        <taxon>Sordariomycetes</taxon>
        <taxon>Xylariomycetidae</taxon>
        <taxon>Amphisphaeriales</taxon>
        <taxon>Apiosporaceae</taxon>
        <taxon>Apiospora</taxon>
    </lineage>
</organism>
<feature type="region of interest" description="Disordered" evidence="2">
    <location>
        <begin position="733"/>
        <end position="932"/>
    </location>
</feature>
<reference evidence="4 5" key="1">
    <citation type="journal article" date="2024" name="IMA Fungus">
        <title>Apiospora arundinis, a panoply of carbohydrate-active enzymes and secondary metabolites.</title>
        <authorList>
            <person name="Sorensen T."/>
            <person name="Petersen C."/>
            <person name="Muurmann A.T."/>
            <person name="Christiansen J.V."/>
            <person name="Brundto M.L."/>
            <person name="Overgaard C.K."/>
            <person name="Boysen A.T."/>
            <person name="Wollenberg R.D."/>
            <person name="Larsen T.O."/>
            <person name="Sorensen J.L."/>
            <person name="Nielsen K.L."/>
            <person name="Sondergaard T.E."/>
        </authorList>
    </citation>
    <scope>NUCLEOTIDE SEQUENCE [LARGE SCALE GENOMIC DNA]</scope>
    <source>
        <strain evidence="4 5">AAU 773</strain>
    </source>
</reference>
<keyword evidence="5" id="KW-1185">Reference proteome</keyword>
<dbReference type="Pfam" id="PF05764">
    <property type="entry name" value="YL1"/>
    <property type="match status" value="1"/>
</dbReference>
<accession>A0ABR2J9Y3</accession>
<feature type="compositionally biased region" description="Pro residues" evidence="2">
    <location>
        <begin position="545"/>
        <end position="558"/>
    </location>
</feature>
<feature type="compositionally biased region" description="Low complexity" evidence="2">
    <location>
        <begin position="867"/>
        <end position="880"/>
    </location>
</feature>
<dbReference type="EMBL" id="JAPCWZ010000003">
    <property type="protein sequence ID" value="KAK8874625.1"/>
    <property type="molecule type" value="Genomic_DNA"/>
</dbReference>